<keyword evidence="8 14" id="KW-0378">Hydrolase</keyword>
<dbReference type="GO" id="GO:0071555">
    <property type="term" value="P:cell wall organization"/>
    <property type="evidence" value="ECO:0007669"/>
    <property type="project" value="UniProtKB-KW"/>
</dbReference>
<dbReference type="InterPro" id="IPR017790">
    <property type="entry name" value="Penicillin-binding_protein_2"/>
</dbReference>
<comment type="catalytic activity">
    <reaction evidence="14">
        <text>Preferential cleavage: (Ac)2-L-Lys-D-Ala-|-D-Ala. Also transpeptidation of peptidyl-alanyl moieties that are N-acyl substituents of D-alanine.</text>
        <dbReference type="EC" id="3.4.16.4"/>
    </reaction>
</comment>
<reference evidence="17 18" key="1">
    <citation type="submission" date="2019-09" db="EMBL/GenBank/DDBJ databases">
        <title>Wenzhouxiangella sp. Genome sequencing and assembly.</title>
        <authorList>
            <person name="Zhang R."/>
        </authorList>
    </citation>
    <scope>NUCLEOTIDE SEQUENCE [LARGE SCALE GENOMIC DNA]</scope>
    <source>
        <strain evidence="17 18">W260</strain>
    </source>
</reference>
<dbReference type="Pfam" id="PF00905">
    <property type="entry name" value="Transpeptidase"/>
    <property type="match status" value="1"/>
</dbReference>
<dbReference type="GO" id="GO:0008658">
    <property type="term" value="F:penicillin binding"/>
    <property type="evidence" value="ECO:0007669"/>
    <property type="project" value="UniProtKB-UniRule"/>
</dbReference>
<dbReference type="RefSeq" id="WP_150864657.1">
    <property type="nucleotide sequence ID" value="NZ_VYXP01000006.1"/>
</dbReference>
<comment type="subcellular location">
    <subcellularLocation>
        <location evidence="14">Cell inner membrane</location>
        <topology evidence="14">Single-pass membrane protein</topology>
    </subcellularLocation>
    <subcellularLocation>
        <location evidence="2">Cell membrane</location>
    </subcellularLocation>
    <subcellularLocation>
        <location evidence="1">Membrane</location>
        <topology evidence="1">Single-pass membrane protein</topology>
    </subcellularLocation>
</comment>
<evidence type="ECO:0000256" key="7">
    <source>
        <dbReference type="ARBA" id="ARBA00022692"/>
    </source>
</evidence>
<feature type="domain" description="Penicillin-binding protein dimerisation" evidence="16">
    <location>
        <begin position="67"/>
        <end position="237"/>
    </location>
</feature>
<name>A0A5N0TCL1_9GAMM</name>
<dbReference type="HAMAP" id="MF_02081">
    <property type="entry name" value="MrdA_transpept"/>
    <property type="match status" value="1"/>
</dbReference>
<keyword evidence="5 14" id="KW-0121">Carboxypeptidase</keyword>
<dbReference type="AlphaFoldDB" id="A0A5N0TCL1"/>
<evidence type="ECO:0000256" key="4">
    <source>
        <dbReference type="ARBA" id="ARBA00022519"/>
    </source>
</evidence>
<accession>A0A5N0TCL1</accession>
<evidence type="ECO:0000256" key="12">
    <source>
        <dbReference type="ARBA" id="ARBA00023136"/>
    </source>
</evidence>
<dbReference type="UniPathway" id="UPA00219"/>
<protein>
    <recommendedName>
        <fullName evidence="14">Peptidoglycan D,D-transpeptidase MrdA</fullName>
        <ecNumber evidence="14">3.4.16.4</ecNumber>
    </recommendedName>
    <alternativeName>
        <fullName evidence="14">Penicillin-binding protein 2</fullName>
        <shortName evidence="14">PBP-2</shortName>
    </alternativeName>
</protein>
<keyword evidence="11 14" id="KW-1133">Transmembrane helix</keyword>
<dbReference type="InterPro" id="IPR001460">
    <property type="entry name" value="PCN-bd_Tpept"/>
</dbReference>
<dbReference type="Gene3D" id="3.40.710.10">
    <property type="entry name" value="DD-peptidase/beta-lactamase superfamily"/>
    <property type="match status" value="1"/>
</dbReference>
<evidence type="ECO:0000256" key="13">
    <source>
        <dbReference type="ARBA" id="ARBA00023316"/>
    </source>
</evidence>
<dbReference type="GO" id="GO:0008360">
    <property type="term" value="P:regulation of cell shape"/>
    <property type="evidence" value="ECO:0007669"/>
    <property type="project" value="UniProtKB-KW"/>
</dbReference>
<evidence type="ECO:0000256" key="1">
    <source>
        <dbReference type="ARBA" id="ARBA00004167"/>
    </source>
</evidence>
<dbReference type="PANTHER" id="PTHR30627:SF2">
    <property type="entry name" value="PEPTIDOGLYCAN D,D-TRANSPEPTIDASE MRDA"/>
    <property type="match status" value="1"/>
</dbReference>
<evidence type="ECO:0000256" key="14">
    <source>
        <dbReference type="HAMAP-Rule" id="MF_02081"/>
    </source>
</evidence>
<dbReference type="EMBL" id="VYXP01000006">
    <property type="protein sequence ID" value="KAA9131019.1"/>
    <property type="molecule type" value="Genomic_DNA"/>
</dbReference>
<keyword evidence="4 14" id="KW-0997">Cell inner membrane</keyword>
<keyword evidence="9 14" id="KW-0133">Cell shape</keyword>
<dbReference type="InterPro" id="IPR005311">
    <property type="entry name" value="PBP_dimer"/>
</dbReference>
<evidence type="ECO:0000259" key="16">
    <source>
        <dbReference type="Pfam" id="PF03717"/>
    </source>
</evidence>
<comment type="pathway">
    <text evidence="14">Cell wall biogenesis; peptidoglycan biosynthesis.</text>
</comment>
<keyword evidence="7 14" id="KW-0812">Transmembrane</keyword>
<evidence type="ECO:0000313" key="17">
    <source>
        <dbReference type="EMBL" id="KAA9131019.1"/>
    </source>
</evidence>
<dbReference type="GO" id="GO:0009252">
    <property type="term" value="P:peptidoglycan biosynthetic process"/>
    <property type="evidence" value="ECO:0007669"/>
    <property type="project" value="UniProtKB-UniRule"/>
</dbReference>
<keyword evidence="13 14" id="KW-0961">Cell wall biogenesis/degradation</keyword>
<evidence type="ECO:0000256" key="10">
    <source>
        <dbReference type="ARBA" id="ARBA00022984"/>
    </source>
</evidence>
<feature type="transmembrane region" description="Helical" evidence="14">
    <location>
        <begin position="24"/>
        <end position="44"/>
    </location>
</feature>
<feature type="domain" description="Penicillin-binding protein transpeptidase" evidence="15">
    <location>
        <begin position="270"/>
        <end position="610"/>
    </location>
</feature>
<dbReference type="GO" id="GO:0005886">
    <property type="term" value="C:plasma membrane"/>
    <property type="evidence" value="ECO:0007669"/>
    <property type="project" value="UniProtKB-SubCell"/>
</dbReference>
<evidence type="ECO:0000256" key="11">
    <source>
        <dbReference type="ARBA" id="ARBA00022989"/>
    </source>
</evidence>
<evidence type="ECO:0000256" key="3">
    <source>
        <dbReference type="ARBA" id="ARBA00022475"/>
    </source>
</evidence>
<keyword evidence="3 14" id="KW-1003">Cell membrane</keyword>
<keyword evidence="6 14" id="KW-0645">Protease</keyword>
<keyword evidence="12 14" id="KW-0472">Membrane</keyword>
<comment type="caution">
    <text evidence="17">The sequence shown here is derived from an EMBL/GenBank/DDBJ whole genome shotgun (WGS) entry which is preliminary data.</text>
</comment>
<dbReference type="GO" id="GO:0009002">
    <property type="term" value="F:serine-type D-Ala-D-Ala carboxypeptidase activity"/>
    <property type="evidence" value="ECO:0007669"/>
    <property type="project" value="UniProtKB-UniRule"/>
</dbReference>
<gene>
    <name evidence="14 17" type="primary">mrdA</name>
    <name evidence="17" type="ORF">F3N42_11780</name>
</gene>
<keyword evidence="18" id="KW-1185">Reference proteome</keyword>
<dbReference type="InterPro" id="IPR036138">
    <property type="entry name" value="PBP_dimer_sf"/>
</dbReference>
<keyword evidence="10 14" id="KW-0573">Peptidoglycan synthesis</keyword>
<dbReference type="NCBIfam" id="TIGR03423">
    <property type="entry name" value="pbp2_mrdA"/>
    <property type="match status" value="1"/>
</dbReference>
<organism evidence="17 18">
    <name type="scientific">Marinihelvus fidelis</name>
    <dbReference type="NCBI Taxonomy" id="2613842"/>
    <lineage>
        <taxon>Bacteria</taxon>
        <taxon>Pseudomonadati</taxon>
        <taxon>Pseudomonadota</taxon>
        <taxon>Gammaproteobacteria</taxon>
        <taxon>Chromatiales</taxon>
        <taxon>Wenzhouxiangellaceae</taxon>
        <taxon>Marinihelvus</taxon>
    </lineage>
</organism>
<dbReference type="Gene3D" id="3.90.1310.10">
    <property type="entry name" value="Penicillin-binding protein 2a (Domain 2)"/>
    <property type="match status" value="1"/>
</dbReference>
<comment type="function">
    <text evidence="14">Catalyzes cross-linking of the peptidoglycan cell wall.</text>
</comment>
<sequence length="620" mass="68479">MNATPLNRPLKDDAAEASVFRGRAIVGFIGILVLTTALLSRYLWLQVIHHQDFTTRSESNRVQVRTVAPTRGLIYDRRGRPVAENRPAFRLQLIPEKVGDLEATLDALAELVEIDEEDRARFHRARGRYREFESVPLRFALDEAEMARFAVNRHRFEGVEAVPYLSRHYPYGELLTHVLGYVGRVDERDLANVDVDEYRGTTHIGKLGVERSWEGVLHGHSGMEKVETNAVGRVLDVLEREAPVPGSDLVLSIDIEVQRAAWEALGDQPGAVVAIDPRDGAVIAMVSKPAFDPNLFVDGIRQASYEAILAQPGKPLFNRALSGGYEPGSTLKPFVGLAGLELGVYGREHRVFSSGAYRLPNYDRPYRDWKRGGHGWVDIRGALEESVNTYFYDMAVTMGIDAMHDYLAQFGFGQATGIDLPGETSGVLPSRDWKRGRYNEPWYPGETVIAGIGQGFNVTSPLQLSNAVAALVNGGQRWEPRVVFAAKHADDDEVEEIRAPLAYEIPVVNEGNWEWVREGMRRVVNGTRGTAREIGVDAPWEIAGKTGTAQVFTLARGQEYDNETVAAALRHHALFVAFAPYDSPRIAVAVVAEHGGAGSLVAAPMARTVIDAWLSQEALP</sequence>
<dbReference type="GO" id="GO:0071972">
    <property type="term" value="F:peptidoglycan L,D-transpeptidase activity"/>
    <property type="evidence" value="ECO:0007669"/>
    <property type="project" value="TreeGrafter"/>
</dbReference>
<evidence type="ECO:0000313" key="18">
    <source>
        <dbReference type="Proteomes" id="UP000325372"/>
    </source>
</evidence>
<dbReference type="GO" id="GO:0006508">
    <property type="term" value="P:proteolysis"/>
    <property type="evidence" value="ECO:0007669"/>
    <property type="project" value="UniProtKB-KW"/>
</dbReference>
<evidence type="ECO:0000256" key="9">
    <source>
        <dbReference type="ARBA" id="ARBA00022960"/>
    </source>
</evidence>
<dbReference type="EC" id="3.4.16.4" evidence="14"/>
<dbReference type="SUPFAM" id="SSF56519">
    <property type="entry name" value="Penicillin binding protein dimerisation domain"/>
    <property type="match status" value="1"/>
</dbReference>
<comment type="caution">
    <text evidence="14">Lacks conserved residue(s) required for the propagation of feature annotation.</text>
</comment>
<evidence type="ECO:0000259" key="15">
    <source>
        <dbReference type="Pfam" id="PF00905"/>
    </source>
</evidence>
<proteinExistence type="inferred from homology"/>
<dbReference type="SUPFAM" id="SSF56601">
    <property type="entry name" value="beta-lactamase/transpeptidase-like"/>
    <property type="match status" value="1"/>
</dbReference>
<evidence type="ECO:0000256" key="6">
    <source>
        <dbReference type="ARBA" id="ARBA00022670"/>
    </source>
</evidence>
<dbReference type="InterPro" id="IPR012338">
    <property type="entry name" value="Beta-lactam/transpept-like"/>
</dbReference>
<dbReference type="Gene3D" id="3.30.1390.30">
    <property type="entry name" value="Penicillin-binding protein 2a, domain 3"/>
    <property type="match status" value="1"/>
</dbReference>
<evidence type="ECO:0000256" key="5">
    <source>
        <dbReference type="ARBA" id="ARBA00022645"/>
    </source>
</evidence>
<dbReference type="Pfam" id="PF03717">
    <property type="entry name" value="PBP_dimer"/>
    <property type="match status" value="1"/>
</dbReference>
<dbReference type="InterPro" id="IPR050515">
    <property type="entry name" value="Beta-lactam/transpept"/>
</dbReference>
<evidence type="ECO:0000256" key="2">
    <source>
        <dbReference type="ARBA" id="ARBA00004236"/>
    </source>
</evidence>
<evidence type="ECO:0000256" key="8">
    <source>
        <dbReference type="ARBA" id="ARBA00022801"/>
    </source>
</evidence>
<dbReference type="Proteomes" id="UP000325372">
    <property type="component" value="Unassembled WGS sequence"/>
</dbReference>
<dbReference type="PANTHER" id="PTHR30627">
    <property type="entry name" value="PEPTIDOGLYCAN D,D-TRANSPEPTIDASE"/>
    <property type="match status" value="1"/>
</dbReference>
<comment type="similarity">
    <text evidence="14">Belongs to the transpeptidase family. MrdA subfamily.</text>
</comment>
<feature type="active site" description="Acyl-ester intermediate" evidence="14">
    <location>
        <position position="329"/>
    </location>
</feature>